<dbReference type="EMBL" id="MU853224">
    <property type="protein sequence ID" value="KAK4127421.1"/>
    <property type="molecule type" value="Genomic_DNA"/>
</dbReference>
<proteinExistence type="predicted"/>
<sequence length="172" mass="18748">MNCCSVPKQRASPSATTLSKLLVHWLMAIPPPGSRGNRDLPQMETELLTYTPRESRRPACARVSTLSSLGPCSIARSPPGASIGKNRTLLASLPAGPFIPCSQRHISMISVPRVRPALQRARGRQSDWRPPQPSAKDRPPLQARSPEPYAGQMRGGRGGLQWQVKLGRMAII</sequence>
<reference evidence="2" key="1">
    <citation type="journal article" date="2023" name="Mol. Phylogenet. Evol.">
        <title>Genome-scale phylogeny and comparative genomics of the fungal order Sordariales.</title>
        <authorList>
            <person name="Hensen N."/>
            <person name="Bonometti L."/>
            <person name="Westerberg I."/>
            <person name="Brannstrom I.O."/>
            <person name="Guillou S."/>
            <person name="Cros-Aarteil S."/>
            <person name="Calhoun S."/>
            <person name="Haridas S."/>
            <person name="Kuo A."/>
            <person name="Mondo S."/>
            <person name="Pangilinan J."/>
            <person name="Riley R."/>
            <person name="LaButti K."/>
            <person name="Andreopoulos B."/>
            <person name="Lipzen A."/>
            <person name="Chen C."/>
            <person name="Yan M."/>
            <person name="Daum C."/>
            <person name="Ng V."/>
            <person name="Clum A."/>
            <person name="Steindorff A."/>
            <person name="Ohm R.A."/>
            <person name="Martin F."/>
            <person name="Silar P."/>
            <person name="Natvig D.O."/>
            <person name="Lalanne C."/>
            <person name="Gautier V."/>
            <person name="Ament-Velasquez S.L."/>
            <person name="Kruys A."/>
            <person name="Hutchinson M.I."/>
            <person name="Powell A.J."/>
            <person name="Barry K."/>
            <person name="Miller A.N."/>
            <person name="Grigoriev I.V."/>
            <person name="Debuchy R."/>
            <person name="Gladieux P."/>
            <person name="Hiltunen Thoren M."/>
            <person name="Johannesson H."/>
        </authorList>
    </citation>
    <scope>NUCLEOTIDE SEQUENCE</scope>
    <source>
        <strain evidence="2">CBS 731.68</strain>
    </source>
</reference>
<evidence type="ECO:0000313" key="3">
    <source>
        <dbReference type="Proteomes" id="UP001302602"/>
    </source>
</evidence>
<evidence type="ECO:0000313" key="2">
    <source>
        <dbReference type="EMBL" id="KAK4127421.1"/>
    </source>
</evidence>
<protein>
    <submittedName>
        <fullName evidence="2">Uncharacterized protein</fullName>
    </submittedName>
</protein>
<feature type="region of interest" description="Disordered" evidence="1">
    <location>
        <begin position="117"/>
        <end position="157"/>
    </location>
</feature>
<dbReference type="GeneID" id="87823008"/>
<evidence type="ECO:0000256" key="1">
    <source>
        <dbReference type="SAM" id="MobiDB-lite"/>
    </source>
</evidence>
<reference evidence="2" key="2">
    <citation type="submission" date="2023-05" db="EMBL/GenBank/DDBJ databases">
        <authorList>
            <consortium name="Lawrence Berkeley National Laboratory"/>
            <person name="Steindorff A."/>
            <person name="Hensen N."/>
            <person name="Bonometti L."/>
            <person name="Westerberg I."/>
            <person name="Brannstrom I.O."/>
            <person name="Guillou S."/>
            <person name="Cros-Aarteil S."/>
            <person name="Calhoun S."/>
            <person name="Haridas S."/>
            <person name="Kuo A."/>
            <person name="Mondo S."/>
            <person name="Pangilinan J."/>
            <person name="Riley R."/>
            <person name="Labutti K."/>
            <person name="Andreopoulos B."/>
            <person name="Lipzen A."/>
            <person name="Chen C."/>
            <person name="Yanf M."/>
            <person name="Daum C."/>
            <person name="Ng V."/>
            <person name="Clum A."/>
            <person name="Ohm R."/>
            <person name="Martin F."/>
            <person name="Silar P."/>
            <person name="Natvig D."/>
            <person name="Lalanne C."/>
            <person name="Gautier V."/>
            <person name="Ament-Velasquez S.L."/>
            <person name="Kruys A."/>
            <person name="Hutchinson M.I."/>
            <person name="Powell A.J."/>
            <person name="Barry K."/>
            <person name="Miller A.N."/>
            <person name="Grigoriev I.V."/>
            <person name="Debuchy R."/>
            <person name="Gladieux P."/>
            <person name="Thoren M.H."/>
            <person name="Johannesson H."/>
        </authorList>
    </citation>
    <scope>NUCLEOTIDE SEQUENCE</scope>
    <source>
        <strain evidence="2">CBS 731.68</strain>
    </source>
</reference>
<accession>A0AAN6U7R6</accession>
<dbReference type="RefSeq" id="XP_062651192.1">
    <property type="nucleotide sequence ID" value="XM_062786242.1"/>
</dbReference>
<keyword evidence="3" id="KW-1185">Reference proteome</keyword>
<name>A0AAN6U7R6_9PEZI</name>
<organism evidence="2 3">
    <name type="scientific">Parathielavia appendiculata</name>
    <dbReference type="NCBI Taxonomy" id="2587402"/>
    <lineage>
        <taxon>Eukaryota</taxon>
        <taxon>Fungi</taxon>
        <taxon>Dikarya</taxon>
        <taxon>Ascomycota</taxon>
        <taxon>Pezizomycotina</taxon>
        <taxon>Sordariomycetes</taxon>
        <taxon>Sordariomycetidae</taxon>
        <taxon>Sordariales</taxon>
        <taxon>Chaetomiaceae</taxon>
        <taxon>Parathielavia</taxon>
    </lineage>
</organism>
<dbReference type="AlphaFoldDB" id="A0AAN6U7R6"/>
<comment type="caution">
    <text evidence="2">The sequence shown here is derived from an EMBL/GenBank/DDBJ whole genome shotgun (WGS) entry which is preliminary data.</text>
</comment>
<gene>
    <name evidence="2" type="ORF">N657DRAFT_210059</name>
</gene>
<dbReference type="Proteomes" id="UP001302602">
    <property type="component" value="Unassembled WGS sequence"/>
</dbReference>